<dbReference type="EMBL" id="SGIU01000002">
    <property type="protein sequence ID" value="TAI47341.1"/>
    <property type="molecule type" value="Genomic_DNA"/>
</dbReference>
<dbReference type="InterPro" id="IPR000719">
    <property type="entry name" value="Prot_kinase_dom"/>
</dbReference>
<dbReference type="InterPro" id="IPR011990">
    <property type="entry name" value="TPR-like_helical_dom_sf"/>
</dbReference>
<dbReference type="Gene3D" id="1.25.40.10">
    <property type="entry name" value="Tetratricopeptide repeat domain"/>
    <property type="match status" value="4"/>
</dbReference>
<dbReference type="OrthoDB" id="9813021at2"/>
<dbReference type="SMART" id="SM00671">
    <property type="entry name" value="SEL1"/>
    <property type="match status" value="14"/>
</dbReference>
<gene>
    <name evidence="2" type="ORF">EW142_11720</name>
</gene>
<name>A0A4Q8QAQ9_9FLAO</name>
<dbReference type="Pfam" id="PF08238">
    <property type="entry name" value="Sel1"/>
    <property type="match status" value="14"/>
</dbReference>
<dbReference type="PANTHER" id="PTHR11102:SF160">
    <property type="entry name" value="ERAD-ASSOCIATED E3 UBIQUITIN-PROTEIN LIGASE COMPONENT HRD3"/>
    <property type="match status" value="1"/>
</dbReference>
<organism evidence="2 3">
    <name type="scientific">Flagellimonas allohymeniacidonis</name>
    <dbReference type="NCBI Taxonomy" id="2517819"/>
    <lineage>
        <taxon>Bacteria</taxon>
        <taxon>Pseudomonadati</taxon>
        <taxon>Bacteroidota</taxon>
        <taxon>Flavobacteriia</taxon>
        <taxon>Flavobacteriales</taxon>
        <taxon>Flavobacteriaceae</taxon>
        <taxon>Flagellimonas</taxon>
    </lineage>
</organism>
<dbReference type="SUPFAM" id="SSF56112">
    <property type="entry name" value="Protein kinase-like (PK-like)"/>
    <property type="match status" value="1"/>
</dbReference>
<dbReference type="SMART" id="SM00220">
    <property type="entry name" value="S_TKc"/>
    <property type="match status" value="1"/>
</dbReference>
<dbReference type="PROSITE" id="PS00108">
    <property type="entry name" value="PROTEIN_KINASE_ST"/>
    <property type="match status" value="1"/>
</dbReference>
<dbReference type="CDD" id="cd14014">
    <property type="entry name" value="STKc_PknB_like"/>
    <property type="match status" value="1"/>
</dbReference>
<evidence type="ECO:0000313" key="3">
    <source>
        <dbReference type="Proteomes" id="UP000291981"/>
    </source>
</evidence>
<dbReference type="RefSeq" id="WP_130614063.1">
    <property type="nucleotide sequence ID" value="NZ_SGIU01000002.1"/>
</dbReference>
<sequence>MRLSHYEWDPEKDLIAEGGFSEVFKAKDLNSEGRYVALKIYKEAVSRGTSGSTGQKKYSLEKEFAKIDGLSHTNLITYFELEYITHKDAMGRDTSYPVLIMEYAGEGTLNQAIKNKISTSEAQDIISEVAHALQYLHRQGIIHRDLKPGNVLFSKDRTKKRVAKVTDFGISQDILSDKTIQQSMTEGVGTPHYMAPEQFFKRKFGLNGDISERTDIWALGVISYKTLTGKLPFGHGVKDYELIRDEIISKEPNYDVVPERFKACIKKCLQKNAVDRYASVSEFIKDLNGQDNSENTVFLGNTSQGNTVPPQNIKKRRVWPLVLTGIFAIALSVGGYSFYKSSKVKSLLVGAWDAYKTGDHKNAYEQYLRASEYGSGEAFYFLSTLNQYGYGTEQSYEMAIENADKAVEQGFEMANFQHGWNYYYGLGHNRDSSKAMEYFGKANKAVKKLSDAGMPEAQNVYGIMHRLGLEVDQDLEKSEALYEKAAAQNHPAAIENLAYIKRAKKEYKAAYDGYTKCKDLNRYSCYRGLAEMYRYGYYPEKDTVKALELYTTAAENSDVQSQYWLGKFYNKGILAKRDPIKSISWYTKAAENGYLDAQNELGIIYYDDKNYSEAGNWFQKAADKGNAFASYNLALIYYNGYGRPKDVSAAYKWFLISAEKGYAAGQYMTGKILEFGEAGEKNLDKAIEWYELSANQKYASAEYVLGALYYEGKGKPQDYQKAKTYFLSAAAKNNRTANYMLGVMAEKGYAGAINFVDAEKWYLASAQQGYMNAQKALANLYYSGKLGSTNKIKARQWYLKAAEQSDTHSQYRAGLMYYDGKYYYAARKWFEKAGEQDHAEALNYLGVIYELGYVGSKDKTKAYNYYLQSSNKGSSTATYNLALCHYYGKGVSINRGVAKTWFNKSCNMGYSDACSFVQKNY</sequence>
<dbReference type="AlphaFoldDB" id="A0A4Q8QAQ9"/>
<dbReference type="GO" id="GO:0004672">
    <property type="term" value="F:protein kinase activity"/>
    <property type="evidence" value="ECO:0007669"/>
    <property type="project" value="InterPro"/>
</dbReference>
<dbReference type="InterPro" id="IPR050767">
    <property type="entry name" value="Sel1_AlgK"/>
</dbReference>
<dbReference type="PROSITE" id="PS50011">
    <property type="entry name" value="PROTEIN_KINASE_DOM"/>
    <property type="match status" value="1"/>
</dbReference>
<reference evidence="2 3" key="1">
    <citation type="submission" date="2019-02" db="EMBL/GenBank/DDBJ databases">
        <title>Draft genome sequence of Muricauda sp. 176CP4-71.</title>
        <authorList>
            <person name="Park J.-S."/>
        </authorList>
    </citation>
    <scope>NUCLEOTIDE SEQUENCE [LARGE SCALE GENOMIC DNA]</scope>
    <source>
        <strain evidence="2 3">176CP4-71</strain>
    </source>
</reference>
<dbReference type="GO" id="GO:0005524">
    <property type="term" value="F:ATP binding"/>
    <property type="evidence" value="ECO:0007669"/>
    <property type="project" value="InterPro"/>
</dbReference>
<dbReference type="InterPro" id="IPR008271">
    <property type="entry name" value="Ser/Thr_kinase_AS"/>
</dbReference>
<dbReference type="InterPro" id="IPR011009">
    <property type="entry name" value="Kinase-like_dom_sf"/>
</dbReference>
<dbReference type="Pfam" id="PF00069">
    <property type="entry name" value="Pkinase"/>
    <property type="match status" value="1"/>
</dbReference>
<accession>A0A4Q8QAQ9</accession>
<feature type="domain" description="Protein kinase" evidence="1">
    <location>
        <begin position="9"/>
        <end position="299"/>
    </location>
</feature>
<keyword evidence="3" id="KW-1185">Reference proteome</keyword>
<dbReference type="SUPFAM" id="SSF81901">
    <property type="entry name" value="HCP-like"/>
    <property type="match status" value="3"/>
</dbReference>
<protein>
    <recommendedName>
        <fullName evidence="1">Protein kinase domain-containing protein</fullName>
    </recommendedName>
</protein>
<dbReference type="PANTHER" id="PTHR11102">
    <property type="entry name" value="SEL-1-LIKE PROTEIN"/>
    <property type="match status" value="1"/>
</dbReference>
<proteinExistence type="predicted"/>
<evidence type="ECO:0000313" key="2">
    <source>
        <dbReference type="EMBL" id="TAI47341.1"/>
    </source>
</evidence>
<dbReference type="Gene3D" id="1.10.510.10">
    <property type="entry name" value="Transferase(Phosphotransferase) domain 1"/>
    <property type="match status" value="1"/>
</dbReference>
<dbReference type="Proteomes" id="UP000291981">
    <property type="component" value="Unassembled WGS sequence"/>
</dbReference>
<comment type="caution">
    <text evidence="2">The sequence shown here is derived from an EMBL/GenBank/DDBJ whole genome shotgun (WGS) entry which is preliminary data.</text>
</comment>
<evidence type="ECO:0000259" key="1">
    <source>
        <dbReference type="PROSITE" id="PS50011"/>
    </source>
</evidence>
<dbReference type="InterPro" id="IPR006597">
    <property type="entry name" value="Sel1-like"/>
</dbReference>